<keyword evidence="2" id="KW-1185">Reference proteome</keyword>
<evidence type="ECO:0000313" key="2">
    <source>
        <dbReference type="Proteomes" id="UP001062846"/>
    </source>
</evidence>
<sequence length="261" mass="30208">MPIPNDCSWTVRKLMNLRNLGQNFVKHSIGNGQATFIWLDNWHPNGPLYKLFDDRSFSRLGSSLYDKASSYIVNGEWHWPRAKNKTIQQIQASTPTLTLGDGDDLITWSISSTGLYSTKHTWEAIRNKSPKVRWSSFVWYSQNVPKWAFILWVACLKRLATRDRLKRWGMQIDSLCILCSQTEESAAHLFFDCHFSRQIWESVLNKFQIHGPASKWEDELDWALNFSKGTVFRALSFKLAFAAGVYFIWLERNSRVFGGGS</sequence>
<proteinExistence type="predicted"/>
<gene>
    <name evidence="1" type="ORF">RHMOL_Rhmol11G0252300</name>
</gene>
<organism evidence="1 2">
    <name type="scientific">Rhododendron molle</name>
    <name type="common">Chinese azalea</name>
    <name type="synonym">Azalea mollis</name>
    <dbReference type="NCBI Taxonomy" id="49168"/>
    <lineage>
        <taxon>Eukaryota</taxon>
        <taxon>Viridiplantae</taxon>
        <taxon>Streptophyta</taxon>
        <taxon>Embryophyta</taxon>
        <taxon>Tracheophyta</taxon>
        <taxon>Spermatophyta</taxon>
        <taxon>Magnoliopsida</taxon>
        <taxon>eudicotyledons</taxon>
        <taxon>Gunneridae</taxon>
        <taxon>Pentapetalae</taxon>
        <taxon>asterids</taxon>
        <taxon>Ericales</taxon>
        <taxon>Ericaceae</taxon>
        <taxon>Ericoideae</taxon>
        <taxon>Rhodoreae</taxon>
        <taxon>Rhododendron</taxon>
    </lineage>
</organism>
<protein>
    <submittedName>
        <fullName evidence="1">Uncharacterized protein</fullName>
    </submittedName>
</protein>
<dbReference type="Proteomes" id="UP001062846">
    <property type="component" value="Chromosome 11"/>
</dbReference>
<dbReference type="EMBL" id="CM046398">
    <property type="protein sequence ID" value="KAI8532887.1"/>
    <property type="molecule type" value="Genomic_DNA"/>
</dbReference>
<evidence type="ECO:0000313" key="1">
    <source>
        <dbReference type="EMBL" id="KAI8532887.1"/>
    </source>
</evidence>
<reference evidence="1" key="1">
    <citation type="submission" date="2022-02" db="EMBL/GenBank/DDBJ databases">
        <title>Plant Genome Project.</title>
        <authorList>
            <person name="Zhang R.-G."/>
        </authorList>
    </citation>
    <scope>NUCLEOTIDE SEQUENCE</scope>
    <source>
        <strain evidence="1">AT1</strain>
    </source>
</reference>
<accession>A0ACC0LX52</accession>
<name>A0ACC0LX52_RHOML</name>
<comment type="caution">
    <text evidence="1">The sequence shown here is derived from an EMBL/GenBank/DDBJ whole genome shotgun (WGS) entry which is preliminary data.</text>
</comment>